<accession>A0A165RE08</accession>
<evidence type="ECO:0000313" key="1">
    <source>
        <dbReference type="EMBL" id="KZT23681.1"/>
    </source>
</evidence>
<protein>
    <submittedName>
        <fullName evidence="1">Uncharacterized protein</fullName>
    </submittedName>
</protein>
<gene>
    <name evidence="1" type="ORF">NEOLEDRAFT_1069108</name>
</gene>
<keyword evidence="2" id="KW-1185">Reference proteome</keyword>
<dbReference type="STRING" id="1314782.A0A165RE08"/>
<dbReference type="Proteomes" id="UP000076761">
    <property type="component" value="Unassembled WGS sequence"/>
</dbReference>
<sequence>MHREHIRATSCWRNNAPRFDCVFIKHEVAYKSSFRPPFDIARVFMFFSFIFEGKQYQCALVHWFEWTAQQPDEDTGMWIVSRSRGKDALSIVPVQRIIRAAHLIPLFGRDKVDAHISNANSLDEYNFFYVNKYADHHAFEMLHFQTM</sequence>
<name>A0A165RE08_9AGAM</name>
<organism evidence="1 2">
    <name type="scientific">Neolentinus lepideus HHB14362 ss-1</name>
    <dbReference type="NCBI Taxonomy" id="1314782"/>
    <lineage>
        <taxon>Eukaryota</taxon>
        <taxon>Fungi</taxon>
        <taxon>Dikarya</taxon>
        <taxon>Basidiomycota</taxon>
        <taxon>Agaricomycotina</taxon>
        <taxon>Agaricomycetes</taxon>
        <taxon>Gloeophyllales</taxon>
        <taxon>Gloeophyllaceae</taxon>
        <taxon>Neolentinus</taxon>
    </lineage>
</organism>
<dbReference type="InParanoid" id="A0A165RE08"/>
<proteinExistence type="predicted"/>
<reference evidence="1 2" key="1">
    <citation type="journal article" date="2016" name="Mol. Biol. Evol.">
        <title>Comparative Genomics of Early-Diverging Mushroom-Forming Fungi Provides Insights into the Origins of Lignocellulose Decay Capabilities.</title>
        <authorList>
            <person name="Nagy L.G."/>
            <person name="Riley R."/>
            <person name="Tritt A."/>
            <person name="Adam C."/>
            <person name="Daum C."/>
            <person name="Floudas D."/>
            <person name="Sun H."/>
            <person name="Yadav J.S."/>
            <person name="Pangilinan J."/>
            <person name="Larsson K.H."/>
            <person name="Matsuura K."/>
            <person name="Barry K."/>
            <person name="Labutti K."/>
            <person name="Kuo R."/>
            <person name="Ohm R.A."/>
            <person name="Bhattacharya S.S."/>
            <person name="Shirouzu T."/>
            <person name="Yoshinaga Y."/>
            <person name="Martin F.M."/>
            <person name="Grigoriev I.V."/>
            <person name="Hibbett D.S."/>
        </authorList>
    </citation>
    <scope>NUCLEOTIDE SEQUENCE [LARGE SCALE GENOMIC DNA]</scope>
    <source>
        <strain evidence="1 2">HHB14362 ss-1</strain>
    </source>
</reference>
<dbReference type="EMBL" id="KV425583">
    <property type="protein sequence ID" value="KZT23681.1"/>
    <property type="molecule type" value="Genomic_DNA"/>
</dbReference>
<evidence type="ECO:0000313" key="2">
    <source>
        <dbReference type="Proteomes" id="UP000076761"/>
    </source>
</evidence>
<dbReference type="AlphaFoldDB" id="A0A165RE08"/>
<dbReference type="OrthoDB" id="3187773at2759"/>